<dbReference type="InterPro" id="IPR011146">
    <property type="entry name" value="HIT-like"/>
</dbReference>
<dbReference type="AlphaFoldDB" id="A0A4Y8M8J2"/>
<dbReference type="Pfam" id="PF01230">
    <property type="entry name" value="HIT"/>
    <property type="match status" value="1"/>
</dbReference>
<evidence type="ECO:0000256" key="2">
    <source>
        <dbReference type="PIRSR" id="PIRSR601310-3"/>
    </source>
</evidence>
<feature type="active site" description="Tele-AMP-histidine intermediate" evidence="1">
    <location>
        <position position="108"/>
    </location>
</feature>
<dbReference type="SUPFAM" id="SSF54197">
    <property type="entry name" value="HIT-like"/>
    <property type="match status" value="1"/>
</dbReference>
<dbReference type="EMBL" id="SOMN01000001">
    <property type="protein sequence ID" value="TFE31668.1"/>
    <property type="molecule type" value="Genomic_DNA"/>
</dbReference>
<reference evidence="5 6" key="1">
    <citation type="submission" date="2019-03" db="EMBL/GenBank/DDBJ databases">
        <title>Cohnella endophytica sp. nov., a novel endophytic bacterium isolated from bark of Sonneratia apetala.</title>
        <authorList>
            <person name="Tuo L."/>
        </authorList>
    </citation>
    <scope>NUCLEOTIDE SEQUENCE [LARGE SCALE GENOMIC DNA]</scope>
    <source>
        <strain evidence="5 6">CCTCC AB 208254</strain>
    </source>
</reference>
<evidence type="ECO:0000313" key="5">
    <source>
        <dbReference type="EMBL" id="TFE31668.1"/>
    </source>
</evidence>
<feature type="short sequence motif" description="Histidine triad motif" evidence="2 3">
    <location>
        <begin position="106"/>
        <end position="110"/>
    </location>
</feature>
<comment type="caution">
    <text evidence="5">The sequence shown here is derived from an EMBL/GenBank/DDBJ whole genome shotgun (WGS) entry which is preliminary data.</text>
</comment>
<protein>
    <submittedName>
        <fullName evidence="5">Histidine triad nucleotide-binding protein</fullName>
    </submittedName>
</protein>
<dbReference type="PROSITE" id="PS51084">
    <property type="entry name" value="HIT_2"/>
    <property type="match status" value="1"/>
</dbReference>
<accession>A0A4Y8M8J2</accession>
<organism evidence="5 6">
    <name type="scientific">Cohnella luojiensis</name>
    <dbReference type="NCBI Taxonomy" id="652876"/>
    <lineage>
        <taxon>Bacteria</taxon>
        <taxon>Bacillati</taxon>
        <taxon>Bacillota</taxon>
        <taxon>Bacilli</taxon>
        <taxon>Bacillales</taxon>
        <taxon>Paenibacillaceae</taxon>
        <taxon>Cohnella</taxon>
    </lineage>
</organism>
<dbReference type="InterPro" id="IPR036265">
    <property type="entry name" value="HIT-like_sf"/>
</dbReference>
<evidence type="ECO:0000313" key="6">
    <source>
        <dbReference type="Proteomes" id="UP000297900"/>
    </source>
</evidence>
<dbReference type="CDD" id="cd01276">
    <property type="entry name" value="PKCI_related"/>
    <property type="match status" value="1"/>
</dbReference>
<dbReference type="PANTHER" id="PTHR23089">
    <property type="entry name" value="HISTIDINE TRIAD HIT PROTEIN"/>
    <property type="match status" value="1"/>
</dbReference>
<feature type="domain" description="HIT" evidence="4">
    <location>
        <begin position="13"/>
        <end position="122"/>
    </location>
</feature>
<evidence type="ECO:0000256" key="1">
    <source>
        <dbReference type="PIRSR" id="PIRSR601310-1"/>
    </source>
</evidence>
<dbReference type="Proteomes" id="UP000297900">
    <property type="component" value="Unassembled WGS sequence"/>
</dbReference>
<evidence type="ECO:0000256" key="3">
    <source>
        <dbReference type="PROSITE-ProRule" id="PRU00464"/>
    </source>
</evidence>
<dbReference type="PRINTS" id="PR00332">
    <property type="entry name" value="HISTRIAD"/>
</dbReference>
<gene>
    <name evidence="5" type="ORF">E2980_00900</name>
</gene>
<name>A0A4Y8M8J2_9BACL</name>
<keyword evidence="6" id="KW-1185">Reference proteome</keyword>
<proteinExistence type="predicted"/>
<dbReference type="InterPro" id="IPR001310">
    <property type="entry name" value="Histidine_triad_HIT"/>
</dbReference>
<dbReference type="Gene3D" id="3.30.428.10">
    <property type="entry name" value="HIT-like"/>
    <property type="match status" value="1"/>
</dbReference>
<sequence length="127" mass="13888">MTLWEARSLPDCLFCKIVEGTIPARKVFEDESVVAFHDIQPQAPVHLLVIPKKHIATMNDCEADDSALLGHTLLVAQRIAKEAGLAESGYRLVNNCGSDAGQVVFHLHWHILGGEKLAALNPAQKQV</sequence>
<dbReference type="GO" id="GO:0003824">
    <property type="term" value="F:catalytic activity"/>
    <property type="evidence" value="ECO:0007669"/>
    <property type="project" value="InterPro"/>
</dbReference>
<evidence type="ECO:0000259" key="4">
    <source>
        <dbReference type="PROSITE" id="PS51084"/>
    </source>
</evidence>
<dbReference type="OrthoDB" id="9784774at2"/>